<evidence type="ECO:0000313" key="10">
    <source>
        <dbReference type="EMBL" id="RUO22183.1"/>
    </source>
</evidence>
<evidence type="ECO:0000256" key="6">
    <source>
        <dbReference type="ARBA" id="ARBA00022840"/>
    </source>
</evidence>
<dbReference type="CDD" id="cd00560">
    <property type="entry name" value="PanC"/>
    <property type="match status" value="1"/>
</dbReference>
<comment type="pathway">
    <text evidence="1 8">Cofactor biosynthesis; (R)-pantothenate biosynthesis; (R)-pantothenate from (R)-pantoate and beta-alanine: step 1/1.</text>
</comment>
<dbReference type="EC" id="6.3.2.1" evidence="8"/>
<feature type="binding site" evidence="8">
    <location>
        <position position="155"/>
    </location>
    <ligand>
        <name>(R)-pantoate</name>
        <dbReference type="ChEBI" id="CHEBI:15980"/>
    </ligand>
</feature>
<feature type="binding site" evidence="8">
    <location>
        <begin position="30"/>
        <end position="37"/>
    </location>
    <ligand>
        <name>ATP</name>
        <dbReference type="ChEBI" id="CHEBI:30616"/>
    </ligand>
</feature>
<evidence type="ECO:0000313" key="9">
    <source>
        <dbReference type="EMBL" id="RAJ94977.1"/>
    </source>
</evidence>
<accession>A0A327WSA2</accession>
<keyword evidence="8" id="KW-0963">Cytoplasm</keyword>
<dbReference type="FunFam" id="3.40.50.620:FF:000013">
    <property type="entry name" value="Pantothenate synthetase"/>
    <property type="match status" value="1"/>
</dbReference>
<comment type="caution">
    <text evidence="8">Lacks conserved residue(s) required for the propagation of feature annotation.</text>
</comment>
<dbReference type="PANTHER" id="PTHR21299:SF1">
    <property type="entry name" value="PANTOATE--BETA-ALANINE LIGASE"/>
    <property type="match status" value="1"/>
</dbReference>
<dbReference type="GO" id="GO:0005524">
    <property type="term" value="F:ATP binding"/>
    <property type="evidence" value="ECO:0007669"/>
    <property type="project" value="UniProtKB-KW"/>
</dbReference>
<comment type="miscellaneous">
    <text evidence="8">The reaction proceeds by a bi uni uni bi ping pong mechanism.</text>
</comment>
<comment type="subunit">
    <text evidence="8">Homodimer.</text>
</comment>
<comment type="caution">
    <text evidence="9">The sequence shown here is derived from an EMBL/GenBank/DDBJ whole genome shotgun (WGS) entry which is preliminary data.</text>
</comment>
<keyword evidence="3 8" id="KW-0436">Ligase</keyword>
<evidence type="ECO:0000313" key="11">
    <source>
        <dbReference type="Proteomes" id="UP000249203"/>
    </source>
</evidence>
<dbReference type="EMBL" id="QLMD01000012">
    <property type="protein sequence ID" value="RAJ94977.1"/>
    <property type="molecule type" value="Genomic_DNA"/>
</dbReference>
<evidence type="ECO:0000313" key="12">
    <source>
        <dbReference type="Proteomes" id="UP000287865"/>
    </source>
</evidence>
<evidence type="ECO:0000256" key="5">
    <source>
        <dbReference type="ARBA" id="ARBA00022741"/>
    </source>
</evidence>
<keyword evidence="12" id="KW-1185">Reference proteome</keyword>
<evidence type="ECO:0000256" key="4">
    <source>
        <dbReference type="ARBA" id="ARBA00022655"/>
    </source>
</evidence>
<dbReference type="HAMAP" id="MF_00158">
    <property type="entry name" value="PanC"/>
    <property type="match status" value="1"/>
</dbReference>
<dbReference type="NCBIfam" id="TIGR00125">
    <property type="entry name" value="cyt_tran_rel"/>
    <property type="match status" value="1"/>
</dbReference>
<dbReference type="InterPro" id="IPR042176">
    <property type="entry name" value="Pantoate_ligase_C"/>
</dbReference>
<dbReference type="Gene3D" id="3.30.1300.10">
    <property type="entry name" value="Pantoate-beta-alanine ligase, C-terminal domain"/>
    <property type="match status" value="1"/>
</dbReference>
<comment type="function">
    <text evidence="8">Catalyzes the condensation of pantoate with beta-alanine in an ATP-dependent reaction via a pantoyl-adenylate intermediate.</text>
</comment>
<dbReference type="SUPFAM" id="SSF52374">
    <property type="entry name" value="Nucleotidylyl transferase"/>
    <property type="match status" value="1"/>
</dbReference>
<evidence type="ECO:0000256" key="8">
    <source>
        <dbReference type="HAMAP-Rule" id="MF_00158"/>
    </source>
</evidence>
<keyword evidence="6 8" id="KW-0067">ATP-binding</keyword>
<comment type="similarity">
    <text evidence="2 8">Belongs to the pantothenate synthetase family.</text>
</comment>
<dbReference type="NCBIfam" id="TIGR00018">
    <property type="entry name" value="panC"/>
    <property type="match status" value="1"/>
</dbReference>
<evidence type="ECO:0000256" key="1">
    <source>
        <dbReference type="ARBA" id="ARBA00004990"/>
    </source>
</evidence>
<dbReference type="InterPro" id="IPR003721">
    <property type="entry name" value="Pantoate_ligase"/>
</dbReference>
<feature type="binding site" evidence="8">
    <location>
        <begin position="149"/>
        <end position="152"/>
    </location>
    <ligand>
        <name>ATP</name>
        <dbReference type="ChEBI" id="CHEBI:30616"/>
    </ligand>
</feature>
<dbReference type="Proteomes" id="UP000287865">
    <property type="component" value="Unassembled WGS sequence"/>
</dbReference>
<reference evidence="9 11" key="2">
    <citation type="submission" date="2018-06" db="EMBL/GenBank/DDBJ databases">
        <title>Genomic Encyclopedia of Type Strains, Phase III (KMG-III): the genomes of soil and plant-associated and newly described type strains.</title>
        <authorList>
            <person name="Whitman W."/>
        </authorList>
    </citation>
    <scope>NUCLEOTIDE SEQUENCE [LARGE SCALE GENOMIC DNA]</scope>
    <source>
        <strain evidence="9 11">CGMCC 1.15366</strain>
    </source>
</reference>
<name>A0A327WSA2_9GAMM</name>
<dbReference type="GO" id="GO:0004592">
    <property type="term" value="F:pantoate-beta-alanine ligase activity"/>
    <property type="evidence" value="ECO:0007669"/>
    <property type="project" value="UniProtKB-UniRule"/>
</dbReference>
<gene>
    <name evidence="8" type="primary">panC</name>
    <name evidence="9" type="ORF">B0I24_11263</name>
    <name evidence="10" type="ORF">CWE07_11410</name>
</gene>
<evidence type="ECO:0000256" key="3">
    <source>
        <dbReference type="ARBA" id="ARBA00022598"/>
    </source>
</evidence>
<comment type="catalytic activity">
    <reaction evidence="7 8">
        <text>(R)-pantoate + beta-alanine + ATP = (R)-pantothenate + AMP + diphosphate + H(+)</text>
        <dbReference type="Rhea" id="RHEA:10912"/>
        <dbReference type="ChEBI" id="CHEBI:15378"/>
        <dbReference type="ChEBI" id="CHEBI:15980"/>
        <dbReference type="ChEBI" id="CHEBI:29032"/>
        <dbReference type="ChEBI" id="CHEBI:30616"/>
        <dbReference type="ChEBI" id="CHEBI:33019"/>
        <dbReference type="ChEBI" id="CHEBI:57966"/>
        <dbReference type="ChEBI" id="CHEBI:456215"/>
        <dbReference type="EC" id="6.3.2.1"/>
    </reaction>
</comment>
<protein>
    <recommendedName>
        <fullName evidence="8">Pantothenate synthetase</fullName>
        <shortName evidence="8">PS</shortName>
        <ecNumber evidence="8">6.3.2.1</ecNumber>
    </recommendedName>
    <alternativeName>
        <fullName evidence="8">Pantoate--beta-alanine ligase</fullName>
    </alternativeName>
    <alternativeName>
        <fullName evidence="8">Pantoate-activating enzyme</fullName>
    </alternativeName>
</protein>
<evidence type="ECO:0000256" key="7">
    <source>
        <dbReference type="ARBA" id="ARBA00048258"/>
    </source>
</evidence>
<organism evidence="9 11">
    <name type="scientific">Aliidiomarina maris</name>
    <dbReference type="NCBI Taxonomy" id="531312"/>
    <lineage>
        <taxon>Bacteria</taxon>
        <taxon>Pseudomonadati</taxon>
        <taxon>Pseudomonadota</taxon>
        <taxon>Gammaproteobacteria</taxon>
        <taxon>Alteromonadales</taxon>
        <taxon>Idiomarinaceae</taxon>
        <taxon>Aliidiomarina</taxon>
    </lineage>
</organism>
<dbReference type="PANTHER" id="PTHR21299">
    <property type="entry name" value="CYTIDYLATE KINASE/PANTOATE-BETA-ALANINE LIGASE"/>
    <property type="match status" value="1"/>
</dbReference>
<feature type="active site" description="Proton donor" evidence="8">
    <location>
        <position position="37"/>
    </location>
</feature>
<dbReference type="GO" id="GO:0005829">
    <property type="term" value="C:cytosol"/>
    <property type="evidence" value="ECO:0007669"/>
    <property type="project" value="TreeGrafter"/>
</dbReference>
<reference evidence="10 12" key="1">
    <citation type="journal article" date="2018" name="Front. Microbiol.">
        <title>Genome-Based Analysis Reveals the Taxonomy and Diversity of the Family Idiomarinaceae.</title>
        <authorList>
            <person name="Liu Y."/>
            <person name="Lai Q."/>
            <person name="Shao Z."/>
        </authorList>
    </citation>
    <scope>NUCLEOTIDE SEQUENCE [LARGE SCALE GENOMIC DNA]</scope>
    <source>
        <strain evidence="10 12">CF12-14</strain>
    </source>
</reference>
<proteinExistence type="inferred from homology"/>
<sequence>MLHISKVEQLRALRARWRSQNQQVAFVPTMGNLHSGHLKLVRRAKQMADIVIVSIYVNPMQFGAHEDLDAYPRTLEADMQALSELGVSAVFTPRTSEMYPRGLDMQTSVEVPALSSILCGASRPGHFKGVATVVTKLFNMVQPDVAVFGKKDYQQLQVIRNMVADLSMHIQIEGVDTEREANGLAKSSRNGYLTPQQREQAAVIYAQLRQCADAILKGERDFAQLAHSAEQAIQEAGLQPEYWQVRRQADLSPAQAEDAAAELVILAAAKLGTTRLIDNLEVAADTD</sequence>
<keyword evidence="5 8" id="KW-0547">Nucleotide-binding</keyword>
<dbReference type="Proteomes" id="UP000249203">
    <property type="component" value="Unassembled WGS sequence"/>
</dbReference>
<dbReference type="Pfam" id="PF02569">
    <property type="entry name" value="Pantoate_ligase"/>
    <property type="match status" value="1"/>
</dbReference>
<feature type="binding site" evidence="8">
    <location>
        <begin position="186"/>
        <end position="189"/>
    </location>
    <ligand>
        <name>ATP</name>
        <dbReference type="ChEBI" id="CHEBI:30616"/>
    </ligand>
</feature>
<keyword evidence="4 8" id="KW-0566">Pantothenate biosynthesis</keyword>
<feature type="binding site" evidence="8">
    <location>
        <position position="61"/>
    </location>
    <ligand>
        <name>beta-alanine</name>
        <dbReference type="ChEBI" id="CHEBI:57966"/>
    </ligand>
</feature>
<dbReference type="RefSeq" id="WP_111570092.1">
    <property type="nucleotide sequence ID" value="NZ_PIPK01000011.1"/>
</dbReference>
<dbReference type="Gene3D" id="3.40.50.620">
    <property type="entry name" value="HUPs"/>
    <property type="match status" value="1"/>
</dbReference>
<dbReference type="UniPathway" id="UPA00028">
    <property type="reaction ID" value="UER00005"/>
</dbReference>
<dbReference type="InterPro" id="IPR004821">
    <property type="entry name" value="Cyt_trans-like"/>
</dbReference>
<dbReference type="EMBL" id="PIPK01000011">
    <property type="protein sequence ID" value="RUO22183.1"/>
    <property type="molecule type" value="Genomic_DNA"/>
</dbReference>
<feature type="binding site" evidence="8">
    <location>
        <position position="61"/>
    </location>
    <ligand>
        <name>(R)-pantoate</name>
        <dbReference type="ChEBI" id="CHEBI:15980"/>
    </ligand>
</feature>
<comment type="subcellular location">
    <subcellularLocation>
        <location evidence="8">Cytoplasm</location>
    </subcellularLocation>
</comment>
<dbReference type="AlphaFoldDB" id="A0A327WSA2"/>
<dbReference type="OrthoDB" id="9773087at2"/>
<dbReference type="GO" id="GO:0015940">
    <property type="term" value="P:pantothenate biosynthetic process"/>
    <property type="evidence" value="ECO:0007669"/>
    <property type="project" value="UniProtKB-UniRule"/>
</dbReference>
<dbReference type="InterPro" id="IPR014729">
    <property type="entry name" value="Rossmann-like_a/b/a_fold"/>
</dbReference>
<evidence type="ECO:0000256" key="2">
    <source>
        <dbReference type="ARBA" id="ARBA00009256"/>
    </source>
</evidence>